<dbReference type="InterPro" id="IPR001303">
    <property type="entry name" value="Aldolase_II/adducin_N"/>
</dbReference>
<dbReference type="Gene3D" id="1.10.238.10">
    <property type="entry name" value="EF-hand"/>
    <property type="match status" value="1"/>
</dbReference>
<protein>
    <recommendedName>
        <fullName evidence="2">EF-hand domain-containing protein</fullName>
    </recommendedName>
</protein>
<feature type="domain" description="EF-hand" evidence="2">
    <location>
        <begin position="56"/>
        <end position="90"/>
    </location>
</feature>
<name>E4Z6I6_OIKDI</name>
<dbReference type="Proteomes" id="UP000011014">
    <property type="component" value="Unassembled WGS sequence"/>
</dbReference>
<dbReference type="PANTHER" id="PTHR10640:SF7">
    <property type="entry name" value="METHYLTHIORIBULOSE-1-PHOSPHATE DEHYDRATASE"/>
    <property type="match status" value="1"/>
</dbReference>
<proteinExistence type="inferred from homology"/>
<dbReference type="SUPFAM" id="SSF47473">
    <property type="entry name" value="EF-hand"/>
    <property type="match status" value="1"/>
</dbReference>
<dbReference type="InterPro" id="IPR002048">
    <property type="entry name" value="EF_hand_dom"/>
</dbReference>
<dbReference type="PROSITE" id="PS50222">
    <property type="entry name" value="EF_HAND_2"/>
    <property type="match status" value="1"/>
</dbReference>
<dbReference type="PANTHER" id="PTHR10640">
    <property type="entry name" value="METHYLTHIORIBULOSE-1-PHOSPHATE DEHYDRATASE"/>
    <property type="match status" value="1"/>
</dbReference>
<dbReference type="GO" id="GO:0046570">
    <property type="term" value="F:methylthioribulose 1-phosphate dehydratase activity"/>
    <property type="evidence" value="ECO:0007669"/>
    <property type="project" value="TreeGrafter"/>
</dbReference>
<dbReference type="GO" id="GO:0005737">
    <property type="term" value="C:cytoplasm"/>
    <property type="evidence" value="ECO:0007669"/>
    <property type="project" value="TreeGrafter"/>
</dbReference>
<dbReference type="Gene3D" id="3.40.225.10">
    <property type="entry name" value="Class II aldolase/adducin N-terminal domain"/>
    <property type="match status" value="1"/>
</dbReference>
<dbReference type="GO" id="GO:0005509">
    <property type="term" value="F:calcium ion binding"/>
    <property type="evidence" value="ECO:0007669"/>
    <property type="project" value="InterPro"/>
</dbReference>
<sequence>PESNAVIVRRHGIYVWGATWQQAKSQAECIDYLCETAVEMKKLGVPISGGSTESESVIASLRKSFLKIDRNGDEKLTIEELRESIKAIGS</sequence>
<comment type="similarity">
    <text evidence="1">Belongs to the aldolase class II family. Adducin subfamily.</text>
</comment>
<dbReference type="Pfam" id="PF00596">
    <property type="entry name" value="Aldolase_II"/>
    <property type="match status" value="1"/>
</dbReference>
<dbReference type="AlphaFoldDB" id="E4Z6I6"/>
<evidence type="ECO:0000313" key="3">
    <source>
        <dbReference type="EMBL" id="CBY43314.1"/>
    </source>
</evidence>
<evidence type="ECO:0000259" key="2">
    <source>
        <dbReference type="PROSITE" id="PS50222"/>
    </source>
</evidence>
<feature type="non-terminal residue" evidence="3">
    <location>
        <position position="1"/>
    </location>
</feature>
<dbReference type="InterPro" id="IPR011992">
    <property type="entry name" value="EF-hand-dom_pair"/>
</dbReference>
<reference evidence="3" key="1">
    <citation type="journal article" date="2010" name="Science">
        <title>Plasticity of animal genome architecture unmasked by rapid evolution of a pelagic tunicate.</title>
        <authorList>
            <person name="Denoeud F."/>
            <person name="Henriet S."/>
            <person name="Mungpakdee S."/>
            <person name="Aury J.M."/>
            <person name="Da Silva C."/>
            <person name="Brinkmann H."/>
            <person name="Mikhaleva J."/>
            <person name="Olsen L.C."/>
            <person name="Jubin C."/>
            <person name="Canestro C."/>
            <person name="Bouquet J.M."/>
            <person name="Danks G."/>
            <person name="Poulain J."/>
            <person name="Campsteijn C."/>
            <person name="Adamski M."/>
            <person name="Cross I."/>
            <person name="Yadetie F."/>
            <person name="Muffato M."/>
            <person name="Louis A."/>
            <person name="Butcher S."/>
            <person name="Tsagkogeorga G."/>
            <person name="Konrad A."/>
            <person name="Singh S."/>
            <person name="Jensen M.F."/>
            <person name="Cong E.H."/>
            <person name="Eikeseth-Otteraa H."/>
            <person name="Noel B."/>
            <person name="Anthouard V."/>
            <person name="Porcel B.M."/>
            <person name="Kachouri-Lafond R."/>
            <person name="Nishino A."/>
            <person name="Ugolini M."/>
            <person name="Chourrout P."/>
            <person name="Nishida H."/>
            <person name="Aasland R."/>
            <person name="Huzurbazar S."/>
            <person name="Westhof E."/>
            <person name="Delsuc F."/>
            <person name="Lehrach H."/>
            <person name="Reinhardt R."/>
            <person name="Weissenbach J."/>
            <person name="Roy S.W."/>
            <person name="Artiguenave F."/>
            <person name="Postlethwait J.H."/>
            <person name="Manak J.R."/>
            <person name="Thompson E.M."/>
            <person name="Jaillon O."/>
            <person name="Du Pasquier L."/>
            <person name="Boudinot P."/>
            <person name="Liberles D.A."/>
            <person name="Volff J.N."/>
            <person name="Philippe H."/>
            <person name="Lenhard B."/>
            <person name="Roest Crollius H."/>
            <person name="Wincker P."/>
            <person name="Chourrout D."/>
        </authorList>
    </citation>
    <scope>NUCLEOTIDE SEQUENCE [LARGE SCALE GENOMIC DNA]</scope>
</reference>
<dbReference type="EMBL" id="FN658095">
    <property type="protein sequence ID" value="CBY43314.1"/>
    <property type="molecule type" value="Genomic_DNA"/>
</dbReference>
<evidence type="ECO:0000256" key="1">
    <source>
        <dbReference type="ARBA" id="ARBA00006274"/>
    </source>
</evidence>
<accession>E4Z6I6</accession>
<gene>
    <name evidence="3" type="ORF">GSOID_T00027901001</name>
</gene>
<organism evidence="3">
    <name type="scientific">Oikopleura dioica</name>
    <name type="common">Tunicate</name>
    <dbReference type="NCBI Taxonomy" id="34765"/>
    <lineage>
        <taxon>Eukaryota</taxon>
        <taxon>Metazoa</taxon>
        <taxon>Chordata</taxon>
        <taxon>Tunicata</taxon>
        <taxon>Appendicularia</taxon>
        <taxon>Copelata</taxon>
        <taxon>Oikopleuridae</taxon>
        <taxon>Oikopleura</taxon>
    </lineage>
</organism>
<dbReference type="GO" id="GO:0019509">
    <property type="term" value="P:L-methionine salvage from methylthioadenosine"/>
    <property type="evidence" value="ECO:0007669"/>
    <property type="project" value="TreeGrafter"/>
</dbReference>
<dbReference type="SUPFAM" id="SSF53639">
    <property type="entry name" value="AraD/HMP-PK domain-like"/>
    <property type="match status" value="1"/>
</dbReference>
<dbReference type="InterPro" id="IPR036409">
    <property type="entry name" value="Aldolase_II/adducin_N_sf"/>
</dbReference>